<feature type="domain" description="Secretion system C-terminal sorting" evidence="3">
    <location>
        <begin position="87"/>
        <end position="159"/>
    </location>
</feature>
<gene>
    <name evidence="4" type="ordered locus">Aeqsu_1795</name>
</gene>
<dbReference type="Proteomes" id="UP000006049">
    <property type="component" value="Chromosome"/>
</dbReference>
<dbReference type="InterPro" id="IPR026444">
    <property type="entry name" value="Secre_tail"/>
</dbReference>
<reference evidence="4 5" key="1">
    <citation type="submission" date="2012-06" db="EMBL/GenBank/DDBJ databases">
        <title>The complete genome of Aequorivita sublithincola DSM 14238.</title>
        <authorList>
            <consortium name="US DOE Joint Genome Institute (JGI-PGF)"/>
            <person name="Lucas S."/>
            <person name="Copeland A."/>
            <person name="Lapidus A."/>
            <person name="Goodwin L."/>
            <person name="Pitluck S."/>
            <person name="Peters L."/>
            <person name="Munk A.C.C."/>
            <person name="Kyrpides N."/>
            <person name="Mavromatis K."/>
            <person name="Pagani I."/>
            <person name="Ivanova N."/>
            <person name="Ovchinnikova G."/>
            <person name="Zeytun A."/>
            <person name="Detter J.C."/>
            <person name="Han C."/>
            <person name="Land M."/>
            <person name="Hauser L."/>
            <person name="Markowitz V."/>
            <person name="Cheng J.-F."/>
            <person name="Hugenholtz P."/>
            <person name="Woyke T."/>
            <person name="Wu D."/>
            <person name="Tindall B."/>
            <person name="Faehnrich R."/>
            <person name="Brambilla E."/>
            <person name="Klenk H.-P."/>
            <person name="Eisen J.A."/>
        </authorList>
    </citation>
    <scope>NUCLEOTIDE SEQUENCE [LARGE SCALE GENOMIC DNA]</scope>
    <source>
        <strain evidence="5">DSM 14238 / LMG 21431 / ACAM 643 / 9-3</strain>
    </source>
</reference>
<sequence>MKKAIFLVVIAFITMSVTRAQSLSQVVIASSGATISGASNTLSFTAGESVIGKISNGESLGQGFWQGAIEGVVLSNEDFTLEVQATVYPNPVTNYLNISFKDIEGEVFRIMVYDINGKQIYQKELIGSTSNEILDFSGYSSGMYILNIEQRATKKSKSFKIIKQ</sequence>
<dbReference type="STRING" id="746697.Aeqsu_1795"/>
<keyword evidence="1 2" id="KW-0732">Signal</keyword>
<evidence type="ECO:0000256" key="2">
    <source>
        <dbReference type="SAM" id="SignalP"/>
    </source>
</evidence>
<name>I3YWA6_AEQSU</name>
<dbReference type="HOGENOM" id="CLU_135701_0_0_10"/>
<dbReference type="Pfam" id="PF18962">
    <property type="entry name" value="Por_Secre_tail"/>
    <property type="match status" value="1"/>
</dbReference>
<evidence type="ECO:0000259" key="3">
    <source>
        <dbReference type="Pfam" id="PF18962"/>
    </source>
</evidence>
<protein>
    <recommendedName>
        <fullName evidence="3">Secretion system C-terminal sorting domain-containing protein</fullName>
    </recommendedName>
</protein>
<dbReference type="OrthoDB" id="657352at2"/>
<dbReference type="KEGG" id="asl:Aeqsu_1795"/>
<proteinExistence type="predicted"/>
<dbReference type="Gene3D" id="2.60.40.3080">
    <property type="match status" value="1"/>
</dbReference>
<dbReference type="EMBL" id="CP003280">
    <property type="protein sequence ID" value="AFL81274.1"/>
    <property type="molecule type" value="Genomic_DNA"/>
</dbReference>
<feature type="signal peptide" evidence="2">
    <location>
        <begin position="1"/>
        <end position="20"/>
    </location>
</feature>
<keyword evidence="5" id="KW-1185">Reference proteome</keyword>
<accession>I3YWA6</accession>
<dbReference type="AlphaFoldDB" id="I3YWA6"/>
<dbReference type="NCBIfam" id="TIGR04183">
    <property type="entry name" value="Por_Secre_tail"/>
    <property type="match status" value="1"/>
</dbReference>
<feature type="chain" id="PRO_5003682951" description="Secretion system C-terminal sorting domain-containing protein" evidence="2">
    <location>
        <begin position="21"/>
        <end position="164"/>
    </location>
</feature>
<evidence type="ECO:0000313" key="5">
    <source>
        <dbReference type="Proteomes" id="UP000006049"/>
    </source>
</evidence>
<dbReference type="RefSeq" id="WP_014782529.1">
    <property type="nucleotide sequence ID" value="NC_018013.1"/>
</dbReference>
<evidence type="ECO:0000256" key="1">
    <source>
        <dbReference type="ARBA" id="ARBA00022729"/>
    </source>
</evidence>
<evidence type="ECO:0000313" key="4">
    <source>
        <dbReference type="EMBL" id="AFL81274.1"/>
    </source>
</evidence>
<dbReference type="eggNOG" id="COG1404">
    <property type="taxonomic scope" value="Bacteria"/>
</dbReference>
<organism evidence="4 5">
    <name type="scientific">Aequorivita sublithincola (strain DSM 14238 / LMG 21431 / ACAM 643 / 9-3)</name>
    <dbReference type="NCBI Taxonomy" id="746697"/>
    <lineage>
        <taxon>Bacteria</taxon>
        <taxon>Pseudomonadati</taxon>
        <taxon>Bacteroidota</taxon>
        <taxon>Flavobacteriia</taxon>
        <taxon>Flavobacteriales</taxon>
        <taxon>Flavobacteriaceae</taxon>
        <taxon>Aequorivita</taxon>
    </lineage>
</organism>